<dbReference type="InterPro" id="IPR006137">
    <property type="entry name" value="NADH_UbQ_OxRdtase-like_20kDa"/>
</dbReference>
<dbReference type="EMBL" id="AP028907">
    <property type="protein sequence ID" value="BES81606.1"/>
    <property type="molecule type" value="Genomic_DNA"/>
</dbReference>
<dbReference type="InterPro" id="IPR051349">
    <property type="entry name" value="Hydrogenase_assoc-protein"/>
</dbReference>
<evidence type="ECO:0000256" key="1">
    <source>
        <dbReference type="ARBA" id="ARBA00023002"/>
    </source>
</evidence>
<accession>A0ABN6ZTX5</accession>
<sequence>MTGKLTLAVIPLSGCGGCEVQVLRALALHEDLMERYEIVYWPLVVEETKLPEKVDVAIVEGLVRTRENLEALREARLRSRTLILLGSCAAWGGIGGSADSFNPRLSMKAIYGREGIEESAEMLPRAYAAADLVPVDYIISRCPPPVEHVVLALRAIAEGKKVPVADSTVCSQCPREIKPVEKLEFKPGLPGPNADPKTCFLSQGYLCLGSVTTVGCGAPCTRHGVTCFGCGGPHIEIAERRDMDIVTALAKKVATLAGLDPANDLDKVVDMLLKVYEPRRFYVFTFASQVLRRKPHGYAVHALASTRRDPVFVKRLEERAHFASGEEGL</sequence>
<evidence type="ECO:0000259" key="2">
    <source>
        <dbReference type="Pfam" id="PF01058"/>
    </source>
</evidence>
<dbReference type="GeneID" id="89289191"/>
<gene>
    <name evidence="3" type="ORF">PABY_11730</name>
</gene>
<organism evidence="3 4">
    <name type="scientific">Pyrodictium abyssi</name>
    <dbReference type="NCBI Taxonomy" id="54256"/>
    <lineage>
        <taxon>Archaea</taxon>
        <taxon>Thermoproteota</taxon>
        <taxon>Thermoprotei</taxon>
        <taxon>Desulfurococcales</taxon>
        <taxon>Pyrodictiaceae</taxon>
        <taxon>Pyrodictium</taxon>
    </lineage>
</organism>
<keyword evidence="1" id="KW-0560">Oxidoreductase</keyword>
<evidence type="ECO:0000313" key="3">
    <source>
        <dbReference type="EMBL" id="BES81606.1"/>
    </source>
</evidence>
<dbReference type="PANTHER" id="PTHR42845">
    <property type="entry name" value="COENZYME F420-REDUCING HYDROGENASE, GAMMA SUBUNIT"/>
    <property type="match status" value="1"/>
</dbReference>
<dbReference type="InterPro" id="IPR037024">
    <property type="entry name" value="NiFe_Hase_small_N_sf"/>
</dbReference>
<dbReference type="SUPFAM" id="SSF56770">
    <property type="entry name" value="HydA/Nqo6-like"/>
    <property type="match status" value="1"/>
</dbReference>
<dbReference type="Proteomes" id="UP001341135">
    <property type="component" value="Chromosome"/>
</dbReference>
<dbReference type="Pfam" id="PF01058">
    <property type="entry name" value="Oxidored_q6"/>
    <property type="match status" value="1"/>
</dbReference>
<dbReference type="RefSeq" id="WP_338252829.1">
    <property type="nucleotide sequence ID" value="NZ_AP028907.1"/>
</dbReference>
<name>A0ABN6ZTX5_9CREN</name>
<protein>
    <submittedName>
        <fullName evidence="3">Methyl viologen-reducing hydrogenase</fullName>
    </submittedName>
</protein>
<dbReference type="Gene3D" id="3.40.50.700">
    <property type="entry name" value="NADH:ubiquinone oxidoreductase-like, 20kDa subunit"/>
    <property type="match status" value="1"/>
</dbReference>
<keyword evidence="4" id="KW-1185">Reference proteome</keyword>
<proteinExistence type="predicted"/>
<reference evidence="3 4" key="1">
    <citation type="submission" date="2023-09" db="EMBL/GenBank/DDBJ databases">
        <title>Pyrofollis japonicus gen. nov. sp. nov., a novel member of the family Pyrodictiaceae isolated from the Iheya North hydrothermal field.</title>
        <authorList>
            <person name="Miyazaki U."/>
            <person name="Sanari M."/>
            <person name="Tame A."/>
            <person name="Kitajima M."/>
            <person name="Okamoto A."/>
            <person name="Sawayama S."/>
            <person name="Miyazaki J."/>
            <person name="Takai K."/>
            <person name="Nakagawa S."/>
        </authorList>
    </citation>
    <scope>NUCLEOTIDE SEQUENCE [LARGE SCALE GENOMIC DNA]</scope>
    <source>
        <strain evidence="3 4">AV2</strain>
    </source>
</reference>
<feature type="domain" description="NADH:ubiquinone oxidoreductase-like 20kDa subunit" evidence="2">
    <location>
        <begin position="15"/>
        <end position="155"/>
    </location>
</feature>
<dbReference type="PANTHER" id="PTHR42845:SF3">
    <property type="entry name" value="CYTOSOLIC NIFE-HYDROGENASE, DELTA SUBUNIT"/>
    <property type="match status" value="1"/>
</dbReference>
<evidence type="ECO:0000313" key="4">
    <source>
        <dbReference type="Proteomes" id="UP001341135"/>
    </source>
</evidence>